<accession>A0A7V7PML7</accession>
<dbReference type="EMBL" id="VZDO01000014">
    <property type="protein sequence ID" value="KAB0678106.1"/>
    <property type="molecule type" value="Genomic_DNA"/>
</dbReference>
<dbReference type="RefSeq" id="WP_150971668.1">
    <property type="nucleotide sequence ID" value="NZ_VZDO01000014.1"/>
</dbReference>
<evidence type="ECO:0000313" key="4">
    <source>
        <dbReference type="Proteomes" id="UP000432089"/>
    </source>
</evidence>
<dbReference type="Gene3D" id="1.10.1660.10">
    <property type="match status" value="1"/>
</dbReference>
<protein>
    <submittedName>
        <fullName evidence="3">MerR family transcriptional regulator</fullName>
    </submittedName>
</protein>
<evidence type="ECO:0000259" key="2">
    <source>
        <dbReference type="Pfam" id="PF13411"/>
    </source>
</evidence>
<feature type="region of interest" description="Disordered" evidence="1">
    <location>
        <begin position="1"/>
        <end position="29"/>
    </location>
</feature>
<dbReference type="InterPro" id="IPR009061">
    <property type="entry name" value="DNA-bd_dom_put_sf"/>
</dbReference>
<keyword evidence="4" id="KW-1185">Reference proteome</keyword>
<dbReference type="AlphaFoldDB" id="A0A7V7PML7"/>
<dbReference type="Proteomes" id="UP000432089">
    <property type="component" value="Unassembled WGS sequence"/>
</dbReference>
<name>A0A7V7PML7_9HYPH</name>
<evidence type="ECO:0000256" key="1">
    <source>
        <dbReference type="SAM" id="MobiDB-lite"/>
    </source>
</evidence>
<gene>
    <name evidence="3" type="ORF">F6X38_16930</name>
</gene>
<feature type="domain" description="HTH merR-type" evidence="2">
    <location>
        <begin position="51"/>
        <end position="96"/>
    </location>
</feature>
<dbReference type="GO" id="GO:0006355">
    <property type="term" value="P:regulation of DNA-templated transcription"/>
    <property type="evidence" value="ECO:0007669"/>
    <property type="project" value="InterPro"/>
</dbReference>
<proteinExistence type="predicted"/>
<dbReference type="InterPro" id="IPR000551">
    <property type="entry name" value="MerR-type_HTH_dom"/>
</dbReference>
<reference evidence="3 4" key="1">
    <citation type="submission" date="2019-09" db="EMBL/GenBank/DDBJ databases">
        <title>YIM 132180 draft genome.</title>
        <authorList>
            <person name="Zhang K."/>
        </authorList>
    </citation>
    <scope>NUCLEOTIDE SEQUENCE [LARGE SCALE GENOMIC DNA]</scope>
    <source>
        <strain evidence="3 4">YIM 132180</strain>
    </source>
</reference>
<sequence length="123" mass="13615">MKSVRRQSSESELDDMEDPADEGDRRSSDDWASLTQILGLNSPAAANQPAYRADELARQLGTDPQTLHRYESLGLLRPVTGADEPLYSNADRTRMRIALLGELLGISSEDVLRLAEHYTARSA</sequence>
<organism evidence="3 4">
    <name type="scientific">Plantimonas leprariae</name>
    <dbReference type="NCBI Taxonomy" id="2615207"/>
    <lineage>
        <taxon>Bacteria</taxon>
        <taxon>Pseudomonadati</taxon>
        <taxon>Pseudomonadota</taxon>
        <taxon>Alphaproteobacteria</taxon>
        <taxon>Hyphomicrobiales</taxon>
        <taxon>Aurantimonadaceae</taxon>
        <taxon>Plantimonas</taxon>
    </lineage>
</organism>
<comment type="caution">
    <text evidence="3">The sequence shown here is derived from an EMBL/GenBank/DDBJ whole genome shotgun (WGS) entry which is preliminary data.</text>
</comment>
<dbReference type="SUPFAM" id="SSF46955">
    <property type="entry name" value="Putative DNA-binding domain"/>
    <property type="match status" value="1"/>
</dbReference>
<dbReference type="Pfam" id="PF13411">
    <property type="entry name" value="MerR_1"/>
    <property type="match status" value="1"/>
</dbReference>
<dbReference type="GO" id="GO:0003677">
    <property type="term" value="F:DNA binding"/>
    <property type="evidence" value="ECO:0007669"/>
    <property type="project" value="InterPro"/>
</dbReference>
<evidence type="ECO:0000313" key="3">
    <source>
        <dbReference type="EMBL" id="KAB0678106.1"/>
    </source>
</evidence>
<feature type="compositionally biased region" description="Acidic residues" evidence="1">
    <location>
        <begin position="11"/>
        <end position="21"/>
    </location>
</feature>